<accession>A0AA36GPI6</accession>
<evidence type="ECO:0000313" key="2">
    <source>
        <dbReference type="Proteomes" id="UP001176961"/>
    </source>
</evidence>
<evidence type="ECO:0000313" key="1">
    <source>
        <dbReference type="EMBL" id="CAJ0595811.1"/>
    </source>
</evidence>
<comment type="caution">
    <text evidence="1">The sequence shown here is derived from an EMBL/GenBank/DDBJ whole genome shotgun (WGS) entry which is preliminary data.</text>
</comment>
<protein>
    <submittedName>
        <fullName evidence="1">Uncharacterized protein</fullName>
    </submittedName>
</protein>
<dbReference type="EMBL" id="CATQJL010000112">
    <property type="protein sequence ID" value="CAJ0595811.1"/>
    <property type="molecule type" value="Genomic_DNA"/>
</dbReference>
<gene>
    <name evidence="1" type="ORF">CYNAS_LOCUS7794</name>
</gene>
<sequence>MKTIDPQFQDVIGNASDGTSMDYLKVCKIYGCETCHGKVDHYAYEKDMKRMKTPKLTFSLDGCKDNEGQEQCEQLLLGRQLNCAKDEDKARYSDPWRCEVQLAYQKMDCNEDTETASCCVTCSLYRNYMRSD</sequence>
<name>A0AA36GPI6_CYLNA</name>
<organism evidence="1 2">
    <name type="scientific">Cylicocyclus nassatus</name>
    <name type="common">Nematode worm</name>
    <dbReference type="NCBI Taxonomy" id="53992"/>
    <lineage>
        <taxon>Eukaryota</taxon>
        <taxon>Metazoa</taxon>
        <taxon>Ecdysozoa</taxon>
        <taxon>Nematoda</taxon>
        <taxon>Chromadorea</taxon>
        <taxon>Rhabditida</taxon>
        <taxon>Rhabditina</taxon>
        <taxon>Rhabditomorpha</taxon>
        <taxon>Strongyloidea</taxon>
        <taxon>Strongylidae</taxon>
        <taxon>Cylicocyclus</taxon>
    </lineage>
</organism>
<dbReference type="AlphaFoldDB" id="A0AA36GPI6"/>
<proteinExistence type="predicted"/>
<reference evidence="1" key="1">
    <citation type="submission" date="2023-07" db="EMBL/GenBank/DDBJ databases">
        <authorList>
            <consortium name="CYATHOMIX"/>
        </authorList>
    </citation>
    <scope>NUCLEOTIDE SEQUENCE</scope>
    <source>
        <strain evidence="1">N/A</strain>
    </source>
</reference>
<keyword evidence="2" id="KW-1185">Reference proteome</keyword>
<dbReference type="Proteomes" id="UP001176961">
    <property type="component" value="Unassembled WGS sequence"/>
</dbReference>